<sequence length="122" mass="14291">MELEMKPAKLAGDKGYRYDWIDDYLMDGRIEPVIPSKSNEDCDTRPVEFDTSWYRRRSVVEQLIGCLNERRRVATRYEKLASRYPLMVKLAMAARYRRQFAPEGCQIGGFSNRSSISSRIEK</sequence>
<dbReference type="EMBL" id="AMWG01000092">
    <property type="protein sequence ID" value="ELP32761.1"/>
    <property type="molecule type" value="Genomic_DNA"/>
</dbReference>
<proteinExistence type="predicted"/>
<protein>
    <submittedName>
        <fullName evidence="1">Uncharacterized protein</fullName>
    </submittedName>
</protein>
<evidence type="ECO:0000313" key="2">
    <source>
        <dbReference type="Proteomes" id="UP000010959"/>
    </source>
</evidence>
<gene>
    <name evidence="1" type="ORF">RBSWK_03332</name>
</gene>
<reference evidence="1 2" key="1">
    <citation type="journal article" date="2013" name="Mar. Genomics">
        <title>Expression of sulfatases in Rhodopirellula baltica and the diversity of sulfatases in the genus Rhodopirellula.</title>
        <authorList>
            <person name="Wegner C.E."/>
            <person name="Richter-Heitmann T."/>
            <person name="Klindworth A."/>
            <person name="Klockow C."/>
            <person name="Richter M."/>
            <person name="Achstetter T."/>
            <person name="Glockner F.O."/>
            <person name="Harder J."/>
        </authorList>
    </citation>
    <scope>NUCLEOTIDE SEQUENCE [LARGE SCALE GENOMIC DNA]</scope>
    <source>
        <strain evidence="1 2">SWK14</strain>
    </source>
</reference>
<dbReference type="Proteomes" id="UP000010959">
    <property type="component" value="Unassembled WGS sequence"/>
</dbReference>
<comment type="caution">
    <text evidence="1">The sequence shown here is derived from an EMBL/GenBank/DDBJ whole genome shotgun (WGS) entry which is preliminary data.</text>
</comment>
<dbReference type="PATRIC" id="fig|993516.3.peg.3546"/>
<evidence type="ECO:0000313" key="1">
    <source>
        <dbReference type="EMBL" id="ELP32761.1"/>
    </source>
</evidence>
<accession>L7CI58</accession>
<organism evidence="1 2">
    <name type="scientific">Rhodopirellula baltica SWK14</name>
    <dbReference type="NCBI Taxonomy" id="993516"/>
    <lineage>
        <taxon>Bacteria</taxon>
        <taxon>Pseudomonadati</taxon>
        <taxon>Planctomycetota</taxon>
        <taxon>Planctomycetia</taxon>
        <taxon>Pirellulales</taxon>
        <taxon>Pirellulaceae</taxon>
        <taxon>Rhodopirellula</taxon>
    </lineage>
</organism>
<name>L7CI58_RHOBT</name>
<dbReference type="AlphaFoldDB" id="L7CI58"/>